<dbReference type="PANTHER" id="PTHR13087">
    <property type="entry name" value="NF-KAPPA B ACTIVATING PROTEIN"/>
    <property type="match status" value="1"/>
</dbReference>
<dbReference type="AlphaFoldDB" id="A0AAD5UBV0"/>
<dbReference type="Proteomes" id="UP001211065">
    <property type="component" value="Unassembled WGS sequence"/>
</dbReference>
<feature type="domain" description="NF-kappa-B-activating protein C-terminal" evidence="3">
    <location>
        <begin position="236"/>
        <end position="334"/>
    </location>
</feature>
<evidence type="ECO:0000256" key="1">
    <source>
        <dbReference type="ARBA" id="ARBA00009313"/>
    </source>
</evidence>
<feature type="compositionally biased region" description="Basic residues" evidence="2">
    <location>
        <begin position="106"/>
        <end position="136"/>
    </location>
</feature>
<dbReference type="PANTHER" id="PTHR13087:SF0">
    <property type="entry name" value="NFKB ACTIVATING PROTEIN LIKE"/>
    <property type="match status" value="1"/>
</dbReference>
<protein>
    <recommendedName>
        <fullName evidence="3">NF-kappa-B-activating protein C-terminal domain-containing protein</fullName>
    </recommendedName>
</protein>
<evidence type="ECO:0000256" key="2">
    <source>
        <dbReference type="SAM" id="MobiDB-lite"/>
    </source>
</evidence>
<dbReference type="InterPro" id="IPR040466">
    <property type="entry name" value="NKAP"/>
</dbReference>
<dbReference type="EMBL" id="JADGJW010000009">
    <property type="protein sequence ID" value="KAJ3227906.1"/>
    <property type="molecule type" value="Genomic_DNA"/>
</dbReference>
<dbReference type="Pfam" id="PF06047">
    <property type="entry name" value="Nkap_C"/>
    <property type="match status" value="1"/>
</dbReference>
<dbReference type="PROSITE" id="PS00018">
    <property type="entry name" value="EF_HAND_1"/>
    <property type="match status" value="1"/>
</dbReference>
<comment type="similarity">
    <text evidence="1">Belongs to the NKAP family.</text>
</comment>
<keyword evidence="5" id="KW-1185">Reference proteome</keyword>
<feature type="compositionally biased region" description="Basic and acidic residues" evidence="2">
    <location>
        <begin position="72"/>
        <end position="91"/>
    </location>
</feature>
<evidence type="ECO:0000259" key="3">
    <source>
        <dbReference type="Pfam" id="PF06047"/>
    </source>
</evidence>
<organism evidence="4 5">
    <name type="scientific">Clydaea vesicula</name>
    <dbReference type="NCBI Taxonomy" id="447962"/>
    <lineage>
        <taxon>Eukaryota</taxon>
        <taxon>Fungi</taxon>
        <taxon>Fungi incertae sedis</taxon>
        <taxon>Chytridiomycota</taxon>
        <taxon>Chytridiomycota incertae sedis</taxon>
        <taxon>Chytridiomycetes</taxon>
        <taxon>Lobulomycetales</taxon>
        <taxon>Lobulomycetaceae</taxon>
        <taxon>Clydaea</taxon>
    </lineage>
</organism>
<name>A0AAD5UBV0_9FUNG</name>
<proteinExistence type="inferred from homology"/>
<evidence type="ECO:0000313" key="5">
    <source>
        <dbReference type="Proteomes" id="UP001211065"/>
    </source>
</evidence>
<comment type="caution">
    <text evidence="4">The sequence shown here is derived from an EMBL/GenBank/DDBJ whole genome shotgun (WGS) entry which is preliminary data.</text>
</comment>
<gene>
    <name evidence="4" type="ORF">HK099_008316</name>
</gene>
<feature type="compositionally biased region" description="Basic and acidic residues" evidence="2">
    <location>
        <begin position="32"/>
        <end position="62"/>
    </location>
</feature>
<feature type="compositionally biased region" description="Basic and acidic residues" evidence="2">
    <location>
        <begin position="1"/>
        <end position="18"/>
    </location>
</feature>
<dbReference type="GO" id="GO:0003682">
    <property type="term" value="F:chromatin binding"/>
    <property type="evidence" value="ECO:0007669"/>
    <property type="project" value="InterPro"/>
</dbReference>
<evidence type="ECO:0000313" key="4">
    <source>
        <dbReference type="EMBL" id="KAJ3227906.1"/>
    </source>
</evidence>
<reference evidence="4" key="1">
    <citation type="submission" date="2020-05" db="EMBL/GenBank/DDBJ databases">
        <title>Phylogenomic resolution of chytrid fungi.</title>
        <authorList>
            <person name="Stajich J.E."/>
            <person name="Amses K."/>
            <person name="Simmons R."/>
            <person name="Seto K."/>
            <person name="Myers J."/>
            <person name="Bonds A."/>
            <person name="Quandt C.A."/>
            <person name="Barry K."/>
            <person name="Liu P."/>
            <person name="Grigoriev I."/>
            <person name="Longcore J.E."/>
            <person name="James T.Y."/>
        </authorList>
    </citation>
    <scope>NUCLEOTIDE SEQUENCE</scope>
    <source>
        <strain evidence="4">JEL0476</strain>
    </source>
</reference>
<dbReference type="GO" id="GO:0005634">
    <property type="term" value="C:nucleus"/>
    <property type="evidence" value="ECO:0007669"/>
    <property type="project" value="TreeGrafter"/>
</dbReference>
<sequence>MVELDYNSHKNSREERNRSPLPPNDKLNGRRPYREDEKISRRRNDSYHDYENKNRESRRDYASGEMPNDAYFSERQKERESSRKSIWERSPSRSPSFDIDEPVSKSSKRKNEAKHKSRKKSRKSKSNKKKSKKSKRYSSEEESSSSSSVSSDEQEIRKKVSKNTISNREESSEEEYQEMKPEFVKPLPLKTKPKVDLDESDLITVNDFKKGGTSVVEEEDDFGPAPPLEFVVKSTGYGGDMLDGEGSAMAAYLQSGKRIPRRGEIGLTSDDITKYEEVGFVMSGSRHQMMNSVRVRKENQVISAEEKKSLLVFSQQERMRKEAEIIGGFKELVSNTFARLEKGKE</sequence>
<dbReference type="InterPro" id="IPR018247">
    <property type="entry name" value="EF_Hand_1_Ca_BS"/>
</dbReference>
<dbReference type="InterPro" id="IPR009269">
    <property type="entry name" value="NKAP_C"/>
</dbReference>
<dbReference type="GO" id="GO:0010468">
    <property type="term" value="P:regulation of gene expression"/>
    <property type="evidence" value="ECO:0007669"/>
    <property type="project" value="TreeGrafter"/>
</dbReference>
<feature type="region of interest" description="Disordered" evidence="2">
    <location>
        <begin position="1"/>
        <end position="191"/>
    </location>
</feature>
<accession>A0AAD5UBV0</accession>